<dbReference type="PANTHER" id="PTHR33050:SF7">
    <property type="entry name" value="RIBONUCLEASE H"/>
    <property type="match status" value="1"/>
</dbReference>
<accession>A0AAW0PPQ5</accession>
<feature type="region of interest" description="Disordered" evidence="2">
    <location>
        <begin position="237"/>
        <end position="257"/>
    </location>
</feature>
<dbReference type="PANTHER" id="PTHR33050">
    <property type="entry name" value="REVERSE TRANSCRIPTASE DOMAIN-CONTAINING PROTEIN"/>
    <property type="match status" value="1"/>
</dbReference>
<dbReference type="Gene3D" id="1.10.150.130">
    <property type="match status" value="1"/>
</dbReference>
<dbReference type="InterPro" id="IPR052055">
    <property type="entry name" value="Hepadnavirus_pol/RT"/>
</dbReference>
<gene>
    <name evidence="3" type="ORF">WMY93_006831</name>
</gene>
<dbReference type="GO" id="GO:0003677">
    <property type="term" value="F:DNA binding"/>
    <property type="evidence" value="ECO:0007669"/>
    <property type="project" value="UniProtKB-KW"/>
</dbReference>
<dbReference type="Proteomes" id="UP001460270">
    <property type="component" value="Unassembled WGS sequence"/>
</dbReference>
<dbReference type="AlphaFoldDB" id="A0AAW0PPQ5"/>
<name>A0AAW0PPQ5_9GOBI</name>
<organism evidence="3 4">
    <name type="scientific">Mugilogobius chulae</name>
    <name type="common">yellowstripe goby</name>
    <dbReference type="NCBI Taxonomy" id="88201"/>
    <lineage>
        <taxon>Eukaryota</taxon>
        <taxon>Metazoa</taxon>
        <taxon>Chordata</taxon>
        <taxon>Craniata</taxon>
        <taxon>Vertebrata</taxon>
        <taxon>Euteleostomi</taxon>
        <taxon>Actinopterygii</taxon>
        <taxon>Neopterygii</taxon>
        <taxon>Teleostei</taxon>
        <taxon>Neoteleostei</taxon>
        <taxon>Acanthomorphata</taxon>
        <taxon>Gobiaria</taxon>
        <taxon>Gobiiformes</taxon>
        <taxon>Gobioidei</taxon>
        <taxon>Gobiidae</taxon>
        <taxon>Gobionellinae</taxon>
        <taxon>Mugilogobius</taxon>
    </lineage>
</organism>
<dbReference type="InterPro" id="IPR010998">
    <property type="entry name" value="Integrase_recombinase_N"/>
</dbReference>
<evidence type="ECO:0000256" key="2">
    <source>
        <dbReference type="SAM" id="MobiDB-lite"/>
    </source>
</evidence>
<evidence type="ECO:0000313" key="4">
    <source>
        <dbReference type="Proteomes" id="UP001460270"/>
    </source>
</evidence>
<dbReference type="CDD" id="cd09275">
    <property type="entry name" value="RNase_HI_RT_DIRS1"/>
    <property type="match status" value="1"/>
</dbReference>
<evidence type="ECO:0008006" key="5">
    <source>
        <dbReference type="Google" id="ProtNLM"/>
    </source>
</evidence>
<protein>
    <recommendedName>
        <fullName evidence="5">Core-binding (CB) domain-containing protein</fullName>
    </recommendedName>
</protein>
<evidence type="ECO:0000256" key="1">
    <source>
        <dbReference type="ARBA" id="ARBA00023125"/>
    </source>
</evidence>
<keyword evidence="1" id="KW-0238">DNA-binding</keyword>
<proteinExistence type="predicted"/>
<dbReference type="InterPro" id="IPR012337">
    <property type="entry name" value="RNaseH-like_sf"/>
</dbReference>
<sequence length="390" mass="42142">MAEAPNARKDIQFWTDPVLLSQGVRLGCVPHYTEVFTDASLSGWGGSWASARRATPGLWHINVLEMEAVRNVLLHFRVELEGHHVLVRSDNTTVVAYLNRQGGTRFPSLHRRVAEILLGANTHLLSLRAQHIPGILNVGADRMSRGGAARDKWSLALGWRRRFGNNQGTSLLWASTRWRTDFGRGVFFMPFLPSGSSLHCSTESGETGYNPGCGPGQSKCQVVPGLGVHGAGGTLAPPGLARHADSGPGSPLLTSNPRPQALGLEAERGRWLGLDLPSAVVSTIQGARAPSTIRAYRLRWQLFATWCAERSVDPLSCPIQEILGFLQGLLVKGRSASTLGVFASAIASGHTGFGGFSAHNHPLIKRFLRGALRLNPPSRHSTALGISRWC</sequence>
<evidence type="ECO:0000313" key="3">
    <source>
        <dbReference type="EMBL" id="KAK7930436.1"/>
    </source>
</evidence>
<dbReference type="SUPFAM" id="SSF47823">
    <property type="entry name" value="lambda integrase-like, N-terminal domain"/>
    <property type="match status" value="1"/>
</dbReference>
<dbReference type="SUPFAM" id="SSF53098">
    <property type="entry name" value="Ribonuclease H-like"/>
    <property type="match status" value="1"/>
</dbReference>
<dbReference type="EMBL" id="JBBPFD010000004">
    <property type="protein sequence ID" value="KAK7930436.1"/>
    <property type="molecule type" value="Genomic_DNA"/>
</dbReference>
<comment type="caution">
    <text evidence="3">The sequence shown here is derived from an EMBL/GenBank/DDBJ whole genome shotgun (WGS) entry which is preliminary data.</text>
</comment>
<keyword evidence="4" id="KW-1185">Reference proteome</keyword>
<reference evidence="4" key="1">
    <citation type="submission" date="2024-04" db="EMBL/GenBank/DDBJ databases">
        <title>Salinicola lusitanus LLJ914,a marine bacterium isolated from the Okinawa Trough.</title>
        <authorList>
            <person name="Li J."/>
        </authorList>
    </citation>
    <scope>NUCLEOTIDE SEQUENCE [LARGE SCALE GENOMIC DNA]</scope>
</reference>